<comment type="caution">
    <text evidence="1">The sequence shown here is derived from an EMBL/GenBank/DDBJ whole genome shotgun (WGS) entry which is preliminary data.</text>
</comment>
<proteinExistence type="predicted"/>
<dbReference type="EMBL" id="JRLZ01000001">
    <property type="protein sequence ID" value="KGO97330.1"/>
    <property type="molecule type" value="Genomic_DNA"/>
</dbReference>
<organism evidence="1 2">
    <name type="scientific">Flavobacterium enshiense DK69</name>
    <dbReference type="NCBI Taxonomy" id="1107311"/>
    <lineage>
        <taxon>Bacteria</taxon>
        <taxon>Pseudomonadati</taxon>
        <taxon>Bacteroidota</taxon>
        <taxon>Flavobacteriia</taxon>
        <taxon>Flavobacteriales</taxon>
        <taxon>Flavobacteriaceae</taxon>
        <taxon>Flavobacterium</taxon>
    </lineage>
</organism>
<reference evidence="2" key="1">
    <citation type="submission" date="2013-09" db="EMBL/GenBank/DDBJ databases">
        <authorList>
            <person name="Zeng Z."/>
            <person name="Chen C."/>
        </authorList>
    </citation>
    <scope>NUCLEOTIDE SEQUENCE [LARGE SCALE GENOMIC DNA]</scope>
    <source>
        <strain evidence="2">DK69</strain>
    </source>
</reference>
<dbReference type="STRING" id="1107311.Q767_01655"/>
<dbReference type="PATRIC" id="fig|1107311.3.peg.2263"/>
<reference evidence="1 2" key="2">
    <citation type="journal article" date="2015" name="Stand. Genomic Sci.">
        <title>High quality draft genomic sequence of Flavobacterium enshiense DK69(T) and comparison among Flavobacterium genomes.</title>
        <authorList>
            <person name="Zeng Z."/>
            <person name="Chen C."/>
            <person name="Du H."/>
            <person name="Wang G."/>
            <person name="Li M."/>
        </authorList>
    </citation>
    <scope>NUCLEOTIDE SEQUENCE [LARGE SCALE GENOMIC DNA]</scope>
    <source>
        <strain evidence="1 2">DK69</strain>
    </source>
</reference>
<dbReference type="RefSeq" id="WP_023574269.1">
    <property type="nucleotide sequence ID" value="NZ_AVCS01000015.1"/>
</dbReference>
<accession>V6SD41</accession>
<name>V6SD41_9FLAO</name>
<evidence type="ECO:0000313" key="2">
    <source>
        <dbReference type="Proteomes" id="UP000030149"/>
    </source>
</evidence>
<gene>
    <name evidence="1" type="ORF">Q767_01655</name>
</gene>
<keyword evidence="2" id="KW-1185">Reference proteome</keyword>
<sequence length="192" mass="22582">MKLKITFLTLFIVTGIFAQSIEDLKRDNEALYEATYNMSFDTMLDFTYPLVFRFVERADMYAALDSSFDNDTYSIQYLYTTPHFSYSNIQMRENGLYCVISYENSMVMTYKQPINNEATLKRIMETLHKNFPNSTIRFSKEINAFNIIKIDKLVAISDDFTEGRWKFVSFDPNYKELLDAVITEKVRKQLGL</sequence>
<evidence type="ECO:0000313" key="1">
    <source>
        <dbReference type="EMBL" id="KGO97330.1"/>
    </source>
</evidence>
<dbReference type="AlphaFoldDB" id="V6SD41"/>
<dbReference type="OrthoDB" id="982449at2"/>
<protein>
    <submittedName>
        <fullName evidence="1">Uncharacterized protein</fullName>
    </submittedName>
</protein>
<dbReference type="Proteomes" id="UP000030149">
    <property type="component" value="Unassembled WGS sequence"/>
</dbReference>
<dbReference type="eggNOG" id="COG4319">
    <property type="taxonomic scope" value="Bacteria"/>
</dbReference>